<dbReference type="Pfam" id="PF13785">
    <property type="entry name" value="DUF4178"/>
    <property type="match status" value="1"/>
</dbReference>
<feature type="region of interest" description="Disordered" evidence="1">
    <location>
        <begin position="202"/>
        <end position="263"/>
    </location>
</feature>
<feature type="domain" description="DUF4178" evidence="2">
    <location>
        <begin position="57"/>
        <end position="196"/>
    </location>
</feature>
<comment type="caution">
    <text evidence="3">The sequence shown here is derived from an EMBL/GenBank/DDBJ whole genome shotgun (WGS) entry which is preliminary data.</text>
</comment>
<evidence type="ECO:0000313" key="3">
    <source>
        <dbReference type="EMBL" id="MBK8571028.1"/>
    </source>
</evidence>
<name>A0A936EZJ9_9BACT</name>
<dbReference type="Proteomes" id="UP000709959">
    <property type="component" value="Unassembled WGS sequence"/>
</dbReference>
<dbReference type="InterPro" id="IPR025235">
    <property type="entry name" value="DUF4178"/>
</dbReference>
<accession>A0A936EZJ9</accession>
<organism evidence="3 4">
    <name type="scientific">Candidatus Geothrix odensensis</name>
    <dbReference type="NCBI Taxonomy" id="2954440"/>
    <lineage>
        <taxon>Bacteria</taxon>
        <taxon>Pseudomonadati</taxon>
        <taxon>Acidobacteriota</taxon>
        <taxon>Holophagae</taxon>
        <taxon>Holophagales</taxon>
        <taxon>Holophagaceae</taxon>
        <taxon>Geothrix</taxon>
    </lineage>
</organism>
<reference evidence="3 4" key="1">
    <citation type="submission" date="2020-10" db="EMBL/GenBank/DDBJ databases">
        <title>Connecting structure to function with the recovery of over 1000 high-quality activated sludge metagenome-assembled genomes encoding full-length rRNA genes using long-read sequencing.</title>
        <authorList>
            <person name="Singleton C.M."/>
            <person name="Petriglieri F."/>
            <person name="Kristensen J.M."/>
            <person name="Kirkegaard R.H."/>
            <person name="Michaelsen T.Y."/>
            <person name="Andersen M.H."/>
            <person name="Karst S.M."/>
            <person name="Dueholm M.S."/>
            <person name="Nielsen P.H."/>
            <person name="Albertsen M."/>
        </authorList>
    </citation>
    <scope>NUCLEOTIDE SEQUENCE [LARGE SCALE GENOMIC DNA]</scope>
    <source>
        <strain evidence="3">OdNE_18-Q3-R46-58_MAXAC.008</strain>
    </source>
</reference>
<protein>
    <submittedName>
        <fullName evidence="3">DUF4178 domain-containing protein</fullName>
    </submittedName>
</protein>
<evidence type="ECO:0000259" key="2">
    <source>
        <dbReference type="Pfam" id="PF13785"/>
    </source>
</evidence>
<dbReference type="AlphaFoldDB" id="A0A936EZJ9"/>
<gene>
    <name evidence="3" type="ORF">IPN91_00005</name>
</gene>
<dbReference type="EMBL" id="JADKCH010000001">
    <property type="protein sequence ID" value="MBK8571028.1"/>
    <property type="molecule type" value="Genomic_DNA"/>
</dbReference>
<sequence length="263" mass="27848">MSILASCPSCGAALSFRPGTMVAVCAYCKALAARKDRDTALLGKVADLVDTGSPLGLGASGTYTGRSFTLAGRVQLKHPLGGVWDEWYLALDDGRWGWLAEAQGRFYLTFTQDPHGTLPSAGSLQAGGLADLGPAGLWTVGEISEATLHSAEGEIPWAVEPGATYRFADLSGRNGAFATLDYSEEPPLFFLGREIPLADLRIQGGTRKPPGGASRMSRPWSKVSGASSTGWWSRASACRWRSSSPRRAASPANARSTRASARR</sequence>
<evidence type="ECO:0000256" key="1">
    <source>
        <dbReference type="SAM" id="MobiDB-lite"/>
    </source>
</evidence>
<evidence type="ECO:0000313" key="4">
    <source>
        <dbReference type="Proteomes" id="UP000709959"/>
    </source>
</evidence>
<feature type="compositionally biased region" description="Low complexity" evidence="1">
    <location>
        <begin position="233"/>
        <end position="263"/>
    </location>
</feature>
<proteinExistence type="predicted"/>